<dbReference type="GO" id="GO:0055085">
    <property type="term" value="P:transmembrane transport"/>
    <property type="evidence" value="ECO:0007669"/>
    <property type="project" value="InterPro"/>
</dbReference>
<evidence type="ECO:0000256" key="8">
    <source>
        <dbReference type="ARBA" id="ARBA00023136"/>
    </source>
</evidence>
<comment type="similarity">
    <text evidence="2 9">Belongs to the binding-protein-dependent transport system permease family.</text>
</comment>
<comment type="subcellular location">
    <subcellularLocation>
        <location evidence="1 9">Cell membrane</location>
        <topology evidence="1 9">Multi-pass membrane protein</topology>
    </subcellularLocation>
</comment>
<evidence type="ECO:0000313" key="12">
    <source>
        <dbReference type="Proteomes" id="UP000315289"/>
    </source>
</evidence>
<evidence type="ECO:0000256" key="7">
    <source>
        <dbReference type="ARBA" id="ARBA00022989"/>
    </source>
</evidence>
<evidence type="ECO:0000313" key="11">
    <source>
        <dbReference type="EMBL" id="TVP39944.1"/>
    </source>
</evidence>
<keyword evidence="4" id="KW-1003">Cell membrane</keyword>
<evidence type="ECO:0000256" key="6">
    <source>
        <dbReference type="ARBA" id="ARBA00022692"/>
    </source>
</evidence>
<evidence type="ECO:0000256" key="9">
    <source>
        <dbReference type="RuleBase" id="RU363032"/>
    </source>
</evidence>
<dbReference type="GO" id="GO:0005886">
    <property type="term" value="C:plasma membrane"/>
    <property type="evidence" value="ECO:0007669"/>
    <property type="project" value="UniProtKB-SubCell"/>
</dbReference>
<keyword evidence="6 9" id="KW-0812">Transmembrane</keyword>
<evidence type="ECO:0000256" key="5">
    <source>
        <dbReference type="ARBA" id="ARBA00022505"/>
    </source>
</evidence>
<feature type="transmembrane region" description="Helical" evidence="9">
    <location>
        <begin position="231"/>
        <end position="253"/>
    </location>
</feature>
<keyword evidence="3 9" id="KW-0813">Transport</keyword>
<feature type="transmembrane region" description="Helical" evidence="9">
    <location>
        <begin position="131"/>
        <end position="154"/>
    </location>
</feature>
<feature type="domain" description="ABC transmembrane type-1" evidence="10">
    <location>
        <begin position="53"/>
        <end position="254"/>
    </location>
</feature>
<dbReference type="PANTHER" id="PTHR30183:SF3">
    <property type="entry name" value="MOLYBDENUM TRANSPORT SYSTEM PERMEASE PROTEIN MODB"/>
    <property type="match status" value="1"/>
</dbReference>
<proteinExistence type="inferred from homology"/>
<feature type="transmembrane region" description="Helical" evidence="9">
    <location>
        <begin position="88"/>
        <end position="111"/>
    </location>
</feature>
<sequence length="273" mass="29670">MSNTRLINFKLVICILSGIALAYIIYPLSGIFIFVEPSNLLESLIRPDVIDAFVLSIGTASISTGLIAIFGIPLAYCLSRYKFPGRSVAQVIIVIPLVLPPLASGALLLGVFNPQSFLDRLFPNIEFTQSIIGIIIAQTYVASPFMILASMAAFDSVDKSLENVARVLGKRHWEVFIKISIPLAKKGILVGIMMTWIRAIGELGATLMLAYNPHTISIQIYEDNAIGGLSQAIPGIILSILLSVVLIIVYSLIVKKSSGDTRKNNRIFSFGES</sequence>
<dbReference type="RefSeq" id="WP_144732211.1">
    <property type="nucleotide sequence ID" value="NZ_ML675586.1"/>
</dbReference>
<evidence type="ECO:0000259" key="10">
    <source>
        <dbReference type="PROSITE" id="PS50928"/>
    </source>
</evidence>
<evidence type="ECO:0000256" key="1">
    <source>
        <dbReference type="ARBA" id="ARBA00004651"/>
    </source>
</evidence>
<reference evidence="11 12" key="1">
    <citation type="journal article" date="2019" name="Front. Microbiol.">
        <title>Ammonia Oxidation by the Arctic Terrestrial Thaumarchaeote Candidatus Nitrosocosmicus arcticus Is Stimulated by Increasing Temperatures.</title>
        <authorList>
            <person name="Alves R.J.E."/>
            <person name="Kerou M."/>
            <person name="Zappe A."/>
            <person name="Bittner R."/>
            <person name="Abby S.S."/>
            <person name="Schmidt H.A."/>
            <person name="Pfeifer K."/>
            <person name="Schleper C."/>
        </authorList>
    </citation>
    <scope>NUCLEOTIDE SEQUENCE [LARGE SCALE GENOMIC DNA]</scope>
    <source>
        <strain evidence="11 12">Kfb</strain>
    </source>
</reference>
<comment type="caution">
    <text evidence="11">The sequence shown here is derived from an EMBL/GenBank/DDBJ whole genome shotgun (WGS) entry which is preliminary data.</text>
</comment>
<feature type="transmembrane region" description="Helical" evidence="9">
    <location>
        <begin position="12"/>
        <end position="35"/>
    </location>
</feature>
<dbReference type="InterPro" id="IPR000515">
    <property type="entry name" value="MetI-like"/>
</dbReference>
<dbReference type="InterPro" id="IPR035906">
    <property type="entry name" value="MetI-like_sf"/>
</dbReference>
<evidence type="ECO:0000256" key="2">
    <source>
        <dbReference type="ARBA" id="ARBA00009306"/>
    </source>
</evidence>
<dbReference type="PROSITE" id="PS50928">
    <property type="entry name" value="ABC_TM1"/>
    <property type="match status" value="1"/>
</dbReference>
<dbReference type="AlphaFoldDB" id="A0A557STK5"/>
<dbReference type="Pfam" id="PF00528">
    <property type="entry name" value="BPD_transp_1"/>
    <property type="match status" value="1"/>
</dbReference>
<dbReference type="EMBL" id="VOAH01000010">
    <property type="protein sequence ID" value="TVP39944.1"/>
    <property type="molecule type" value="Genomic_DNA"/>
</dbReference>
<keyword evidence="7 9" id="KW-1133">Transmembrane helix</keyword>
<dbReference type="Gene3D" id="1.10.3720.10">
    <property type="entry name" value="MetI-like"/>
    <property type="match status" value="1"/>
</dbReference>
<dbReference type="CDD" id="cd06261">
    <property type="entry name" value="TM_PBP2"/>
    <property type="match status" value="1"/>
</dbReference>
<feature type="transmembrane region" description="Helical" evidence="9">
    <location>
        <begin position="55"/>
        <end position="76"/>
    </location>
</feature>
<keyword evidence="12" id="KW-1185">Reference proteome</keyword>
<dbReference type="PANTHER" id="PTHR30183">
    <property type="entry name" value="MOLYBDENUM TRANSPORT SYSTEM PERMEASE PROTEIN MODB"/>
    <property type="match status" value="1"/>
</dbReference>
<dbReference type="OrthoDB" id="11163at2157"/>
<accession>A0A557STK5</accession>
<evidence type="ECO:0000256" key="3">
    <source>
        <dbReference type="ARBA" id="ARBA00022448"/>
    </source>
</evidence>
<keyword evidence="5" id="KW-0500">Molybdenum</keyword>
<dbReference type="Proteomes" id="UP000315289">
    <property type="component" value="Unassembled WGS sequence"/>
</dbReference>
<keyword evidence="8 9" id="KW-0472">Membrane</keyword>
<organism evidence="11 12">
    <name type="scientific">Candidatus Nitrosocosmicus arcticus</name>
    <dbReference type="NCBI Taxonomy" id="2035267"/>
    <lineage>
        <taxon>Archaea</taxon>
        <taxon>Nitrososphaerota</taxon>
        <taxon>Nitrososphaeria</taxon>
        <taxon>Nitrososphaerales</taxon>
        <taxon>Nitrososphaeraceae</taxon>
        <taxon>Candidatus Nitrosocosmicus</taxon>
    </lineage>
</organism>
<protein>
    <submittedName>
        <fullName evidence="11">Molybdenum transport system permease protein</fullName>
    </submittedName>
</protein>
<dbReference type="SUPFAM" id="SSF161098">
    <property type="entry name" value="MetI-like"/>
    <property type="match status" value="1"/>
</dbReference>
<evidence type="ECO:0000256" key="4">
    <source>
        <dbReference type="ARBA" id="ARBA00022475"/>
    </source>
</evidence>
<gene>
    <name evidence="11" type="ORF">NARC_100005</name>
</gene>
<name>A0A557STK5_9ARCH</name>